<organism evidence="2 3">
    <name type="scientific">Tropilaelaps mercedesae</name>
    <dbReference type="NCBI Taxonomy" id="418985"/>
    <lineage>
        <taxon>Eukaryota</taxon>
        <taxon>Metazoa</taxon>
        <taxon>Ecdysozoa</taxon>
        <taxon>Arthropoda</taxon>
        <taxon>Chelicerata</taxon>
        <taxon>Arachnida</taxon>
        <taxon>Acari</taxon>
        <taxon>Parasitiformes</taxon>
        <taxon>Mesostigmata</taxon>
        <taxon>Gamasina</taxon>
        <taxon>Dermanyssoidea</taxon>
        <taxon>Laelapidae</taxon>
        <taxon>Tropilaelaps</taxon>
    </lineage>
</organism>
<evidence type="ECO:0000313" key="3">
    <source>
        <dbReference type="Proteomes" id="UP000192247"/>
    </source>
</evidence>
<dbReference type="Proteomes" id="UP000192247">
    <property type="component" value="Unassembled WGS sequence"/>
</dbReference>
<name>A0A1V9X234_9ACAR</name>
<comment type="caution">
    <text evidence="2">The sequence shown here is derived from an EMBL/GenBank/DDBJ whole genome shotgun (WGS) entry which is preliminary data.</text>
</comment>
<proteinExistence type="predicted"/>
<dbReference type="OrthoDB" id="9378527at2759"/>
<evidence type="ECO:0000256" key="1">
    <source>
        <dbReference type="SAM" id="MobiDB-lite"/>
    </source>
</evidence>
<keyword evidence="3" id="KW-1185">Reference proteome</keyword>
<protein>
    <submittedName>
        <fullName evidence="2">Uncharacterized protein</fullName>
    </submittedName>
</protein>
<dbReference type="AlphaFoldDB" id="A0A1V9X234"/>
<dbReference type="InParanoid" id="A0A1V9X234"/>
<reference evidence="2 3" key="1">
    <citation type="journal article" date="2017" name="Gigascience">
        <title>Draft genome of the honey bee ectoparasitic mite, Tropilaelaps mercedesae, is shaped by the parasitic life history.</title>
        <authorList>
            <person name="Dong X."/>
            <person name="Armstrong S.D."/>
            <person name="Xia D."/>
            <person name="Makepeace B.L."/>
            <person name="Darby A.C."/>
            <person name="Kadowaki T."/>
        </authorList>
    </citation>
    <scope>NUCLEOTIDE SEQUENCE [LARGE SCALE GENOMIC DNA]</scope>
    <source>
        <strain evidence="2">Wuxi-XJTLU</strain>
    </source>
</reference>
<feature type="compositionally biased region" description="Basic and acidic residues" evidence="1">
    <location>
        <begin position="210"/>
        <end position="225"/>
    </location>
</feature>
<feature type="compositionally biased region" description="Basic and acidic residues" evidence="1">
    <location>
        <begin position="144"/>
        <end position="153"/>
    </location>
</feature>
<dbReference type="EMBL" id="MNPL01028423">
    <property type="protein sequence ID" value="OQR67554.1"/>
    <property type="molecule type" value="Genomic_DNA"/>
</dbReference>
<feature type="region of interest" description="Disordered" evidence="1">
    <location>
        <begin position="90"/>
        <end position="230"/>
    </location>
</feature>
<feature type="compositionally biased region" description="Polar residues" evidence="1">
    <location>
        <begin position="96"/>
        <end position="108"/>
    </location>
</feature>
<evidence type="ECO:0000313" key="2">
    <source>
        <dbReference type="EMBL" id="OQR67554.1"/>
    </source>
</evidence>
<gene>
    <name evidence="2" type="ORF">BIW11_13456</name>
</gene>
<sequence>MPKHKIPYRRDVPSKIGSLSNLSHKPKESQVKIFSKRVDFRSGAQSRVAEVIRRGSLASGIVADPRDGIIDKIIDGFCSTVNLQNSWTDGAEHQGPGTSLCESTSGQSKEGYGQIEGVRSSAVDMRMDGRRVEGDNPEGDDCWSVDRVEELLTPKEQGLSDGGAYGPTEKDEAEENSQAEGLAPGDSGNLEGSTDLRASFEEDSSVAPDEVNRTLSDRSTSDTSKKPKALFSSTVVQSRWRF</sequence>
<feature type="compositionally biased region" description="Basic and acidic residues" evidence="1">
    <location>
        <begin position="125"/>
        <end position="134"/>
    </location>
</feature>
<accession>A0A1V9X234</accession>